<comment type="caution">
    <text evidence="2">The sequence shown here is derived from an EMBL/GenBank/DDBJ whole genome shotgun (WGS) entry which is preliminary data.</text>
</comment>
<organism evidence="2 3">
    <name type="scientific">Peribacillus deserti</name>
    <dbReference type="NCBI Taxonomy" id="673318"/>
    <lineage>
        <taxon>Bacteria</taxon>
        <taxon>Bacillati</taxon>
        <taxon>Bacillota</taxon>
        <taxon>Bacilli</taxon>
        <taxon>Bacillales</taxon>
        <taxon>Bacillaceae</taxon>
        <taxon>Peribacillus</taxon>
    </lineage>
</organism>
<dbReference type="AlphaFoldDB" id="A0A2N5M2E0"/>
<dbReference type="RefSeq" id="WP_101644798.1">
    <property type="nucleotide sequence ID" value="NZ_PGUY01000058.1"/>
</dbReference>
<keyword evidence="1" id="KW-1133">Transmembrane helix</keyword>
<evidence type="ECO:0000313" key="2">
    <source>
        <dbReference type="EMBL" id="PLT28529.1"/>
    </source>
</evidence>
<accession>A0A2N5M2E0</accession>
<feature type="transmembrane region" description="Helical" evidence="1">
    <location>
        <begin position="12"/>
        <end position="30"/>
    </location>
</feature>
<proteinExistence type="predicted"/>
<dbReference type="Proteomes" id="UP000234748">
    <property type="component" value="Unassembled WGS sequence"/>
</dbReference>
<name>A0A2N5M2E0_9BACI</name>
<keyword evidence="3" id="KW-1185">Reference proteome</keyword>
<reference evidence="2 3" key="1">
    <citation type="submission" date="2017-11" db="EMBL/GenBank/DDBJ databases">
        <title>Comparitive Functional Genomics of Dry Heat Resistant strains isolated from the Viking Spacecraft.</title>
        <authorList>
            <person name="Seuylemezian A."/>
            <person name="Cooper K."/>
            <person name="Vaishampayan P."/>
        </authorList>
    </citation>
    <scope>NUCLEOTIDE SEQUENCE [LARGE SCALE GENOMIC DNA]</scope>
    <source>
        <strain evidence="2 3">V1-29</strain>
    </source>
</reference>
<protein>
    <submittedName>
        <fullName evidence="2">Uncharacterized protein</fullName>
    </submittedName>
</protein>
<dbReference type="PANTHER" id="PTHR34351:SF2">
    <property type="entry name" value="DUF58 DOMAIN-CONTAINING PROTEIN"/>
    <property type="match status" value="1"/>
</dbReference>
<evidence type="ECO:0000313" key="3">
    <source>
        <dbReference type="Proteomes" id="UP000234748"/>
    </source>
</evidence>
<keyword evidence="1" id="KW-0812">Transmembrane</keyword>
<dbReference type="EMBL" id="PGUY01000058">
    <property type="protein sequence ID" value="PLT28529.1"/>
    <property type="molecule type" value="Genomic_DNA"/>
</dbReference>
<sequence>MKQRPIIETVYPFQAGFIATTVPICTAIVLFYPAKYILFILSVYYLYAVFLKIQNRYVVDSVRFIDEMKRIRVFPGEKTELKFGVVNTGKFPVVQAKMNFSLDKSLTMTGKSHEDKNDTNHISQYISLPPNKKISWAGEIVPIKRGVYHIEDMELILYDWFNTSSIHYPVIKRLKHEILVYPDLKPVAGIDELFKITQGTTAANFSLYKDELSISGVKPYEGEGFRQVHWKATARSGELIAKRYQPVIQKGFTLCLYLSAEQSYYFHPQMEEYISYTAFLCKFLSERKIPYELFINMNAQNEPIQIHLNEGDPHFAITLETLAQINEEGLLLTADYFNRFVKSHRASKNITVWIGEGSANGQSGLVRTITKDGIVQGGGNRALSIS</sequence>
<dbReference type="PANTHER" id="PTHR34351">
    <property type="entry name" value="SLR1927 PROTEIN-RELATED"/>
    <property type="match status" value="1"/>
</dbReference>
<evidence type="ECO:0000256" key="1">
    <source>
        <dbReference type="SAM" id="Phobius"/>
    </source>
</evidence>
<keyword evidence="1" id="KW-0472">Membrane</keyword>
<feature type="transmembrane region" description="Helical" evidence="1">
    <location>
        <begin position="36"/>
        <end position="53"/>
    </location>
</feature>
<dbReference type="OrthoDB" id="9789943at2"/>
<gene>
    <name evidence="2" type="ORF">CUU66_18195</name>
</gene>